<protein>
    <submittedName>
        <fullName evidence="2">Uncharacterized protein</fullName>
    </submittedName>
</protein>
<organism evidence="2 3">
    <name type="scientific">Lepraria finkii</name>
    <dbReference type="NCBI Taxonomy" id="1340010"/>
    <lineage>
        <taxon>Eukaryota</taxon>
        <taxon>Fungi</taxon>
        <taxon>Dikarya</taxon>
        <taxon>Ascomycota</taxon>
        <taxon>Pezizomycotina</taxon>
        <taxon>Lecanoromycetes</taxon>
        <taxon>OSLEUM clade</taxon>
        <taxon>Lecanoromycetidae</taxon>
        <taxon>Lecanorales</taxon>
        <taxon>Lecanorineae</taxon>
        <taxon>Stereocaulaceae</taxon>
        <taxon>Lepraria</taxon>
    </lineage>
</organism>
<feature type="region of interest" description="Disordered" evidence="1">
    <location>
        <begin position="174"/>
        <end position="230"/>
    </location>
</feature>
<evidence type="ECO:0000256" key="1">
    <source>
        <dbReference type="SAM" id="MobiDB-lite"/>
    </source>
</evidence>
<evidence type="ECO:0000313" key="2">
    <source>
        <dbReference type="EMBL" id="KAL2051687.1"/>
    </source>
</evidence>
<accession>A0ABR4B1A7</accession>
<dbReference type="EMBL" id="JBHFEH010000033">
    <property type="protein sequence ID" value="KAL2051687.1"/>
    <property type="molecule type" value="Genomic_DNA"/>
</dbReference>
<dbReference type="Proteomes" id="UP001590951">
    <property type="component" value="Unassembled WGS sequence"/>
</dbReference>
<feature type="compositionally biased region" description="Basic and acidic residues" evidence="1">
    <location>
        <begin position="175"/>
        <end position="184"/>
    </location>
</feature>
<name>A0ABR4B1A7_9LECA</name>
<feature type="compositionally biased region" description="Low complexity" evidence="1">
    <location>
        <begin position="187"/>
        <end position="201"/>
    </location>
</feature>
<keyword evidence="3" id="KW-1185">Reference proteome</keyword>
<comment type="caution">
    <text evidence="2">The sequence shown here is derived from an EMBL/GenBank/DDBJ whole genome shotgun (WGS) entry which is preliminary data.</text>
</comment>
<evidence type="ECO:0000313" key="3">
    <source>
        <dbReference type="Proteomes" id="UP001590951"/>
    </source>
</evidence>
<gene>
    <name evidence="2" type="ORF">ABVK25_008101</name>
</gene>
<sequence length="490" mass="55820">MDHNINNFDLNHMNSDTILRQSLSVEAIEYLSTTPSSSSLNDDPNKQTLLNLTPELLLPAATARKTSEFFHRLNGLDPIKFSPPDSIPTRKSAAMPDLQLTYTNFANLNPFSEDRYTQMEDFQDAQAARDDTVNYGKKYGHRSPGIPHSQSEGNIQFCATARDDHSIRVGKKFAVRGEHSRSSEDTSAMSSSFSRGRSISRTPSPTKLLENINEDEATPSPPKRSRSPMKQLFGERGWLGKSMSMKDLPSAEYRKGGIKHWGGKLKERVEHLTEDVSKFVPTTVYHHRSPSKSPAKSKFCVSLSPPLQAKLYSEIELMICATANQYLSIQQEEGRMSVESLTKVTQFWASKNRPQVIEFMFDQATQRDLVLYNLRTFRFYGSHAENIIAMNTMISSWKTLAREMSVRTFCAPDSMIKKHMTDCHRILEMLGAPLVTFLAFQEIQVKALKIMKEEQEKKKQYESIKFGVEKRWEPPKKTVKELEELENPFA</sequence>
<proteinExistence type="predicted"/>
<reference evidence="2 3" key="1">
    <citation type="submission" date="2024-09" db="EMBL/GenBank/DDBJ databases">
        <title>Rethinking Asexuality: The Enigmatic Case of Functional Sexual Genes in Lepraria (Stereocaulaceae).</title>
        <authorList>
            <person name="Doellman M."/>
            <person name="Sun Y."/>
            <person name="Barcenas-Pena A."/>
            <person name="Lumbsch H.T."/>
            <person name="Grewe F."/>
        </authorList>
    </citation>
    <scope>NUCLEOTIDE SEQUENCE [LARGE SCALE GENOMIC DNA]</scope>
    <source>
        <strain evidence="2 3">Grewe 0041</strain>
    </source>
</reference>